<evidence type="ECO:0000256" key="3">
    <source>
        <dbReference type="ARBA" id="ARBA00022989"/>
    </source>
</evidence>
<protein>
    <submittedName>
        <fullName evidence="8">Protein ssh4</fullName>
    </submittedName>
</protein>
<keyword evidence="4 6" id="KW-0472">Membrane</keyword>
<evidence type="ECO:0000256" key="6">
    <source>
        <dbReference type="SAM" id="Phobius"/>
    </source>
</evidence>
<evidence type="ECO:0000256" key="1">
    <source>
        <dbReference type="ARBA" id="ARBA00004167"/>
    </source>
</evidence>
<dbReference type="InterPro" id="IPR013320">
    <property type="entry name" value="ConA-like_dom_sf"/>
</dbReference>
<dbReference type="InterPro" id="IPR050618">
    <property type="entry name" value="Ubq-SigPath_Reg"/>
</dbReference>
<dbReference type="PANTHER" id="PTHR12864">
    <property type="entry name" value="RAN BINDING PROTEIN 9-RELATED"/>
    <property type="match status" value="1"/>
</dbReference>
<evidence type="ECO:0000256" key="4">
    <source>
        <dbReference type="ARBA" id="ARBA00023136"/>
    </source>
</evidence>
<dbReference type="InterPro" id="IPR003877">
    <property type="entry name" value="SPRY_dom"/>
</dbReference>
<feature type="compositionally biased region" description="Polar residues" evidence="5">
    <location>
        <begin position="340"/>
        <end position="370"/>
    </location>
</feature>
<dbReference type="AlphaFoldDB" id="A0A9W8E0R3"/>
<accession>A0A9W8E0R3</accession>
<dbReference type="GO" id="GO:0016020">
    <property type="term" value="C:membrane"/>
    <property type="evidence" value="ECO:0007669"/>
    <property type="project" value="UniProtKB-SubCell"/>
</dbReference>
<dbReference type="InterPro" id="IPR043136">
    <property type="entry name" value="B30.2/SPRY_sf"/>
</dbReference>
<dbReference type="InterPro" id="IPR001870">
    <property type="entry name" value="B30.2/SPRY"/>
</dbReference>
<dbReference type="OrthoDB" id="258495at2759"/>
<keyword evidence="2 6" id="KW-0812">Transmembrane</keyword>
<feature type="region of interest" description="Disordered" evidence="5">
    <location>
        <begin position="417"/>
        <end position="473"/>
    </location>
</feature>
<comment type="subcellular location">
    <subcellularLocation>
        <location evidence="1">Membrane</location>
        <topology evidence="1">Single-pass membrane protein</topology>
    </subcellularLocation>
</comment>
<evidence type="ECO:0000313" key="9">
    <source>
        <dbReference type="Proteomes" id="UP001150925"/>
    </source>
</evidence>
<feature type="domain" description="B30.2/SPRY" evidence="7">
    <location>
        <begin position="115"/>
        <end position="305"/>
    </location>
</feature>
<evidence type="ECO:0000256" key="2">
    <source>
        <dbReference type="ARBA" id="ARBA00022692"/>
    </source>
</evidence>
<feature type="transmembrane region" description="Helical" evidence="6">
    <location>
        <begin position="16"/>
        <end position="39"/>
    </location>
</feature>
<feature type="compositionally biased region" description="Polar residues" evidence="5">
    <location>
        <begin position="442"/>
        <end position="473"/>
    </location>
</feature>
<dbReference type="InterPro" id="IPR035780">
    <property type="entry name" value="SPRY_Ssh4-like"/>
</dbReference>
<keyword evidence="3 6" id="KW-1133">Transmembrane helix</keyword>
<dbReference type="Gene3D" id="2.60.120.920">
    <property type="match status" value="1"/>
</dbReference>
<dbReference type="Proteomes" id="UP001150925">
    <property type="component" value="Unassembled WGS sequence"/>
</dbReference>
<dbReference type="CDD" id="cd12910">
    <property type="entry name" value="SPRY_SSH4_like"/>
    <property type="match status" value="1"/>
</dbReference>
<dbReference type="SMART" id="SM00449">
    <property type="entry name" value="SPRY"/>
    <property type="match status" value="1"/>
</dbReference>
<evidence type="ECO:0000256" key="5">
    <source>
        <dbReference type="SAM" id="MobiDB-lite"/>
    </source>
</evidence>
<name>A0A9W8E0R3_9FUNG</name>
<proteinExistence type="predicted"/>
<keyword evidence="9" id="KW-1185">Reference proteome</keyword>
<evidence type="ECO:0000259" key="7">
    <source>
        <dbReference type="PROSITE" id="PS50188"/>
    </source>
</evidence>
<comment type="caution">
    <text evidence="8">The sequence shown here is derived from an EMBL/GenBank/DDBJ whole genome shotgun (WGS) entry which is preliminary data.</text>
</comment>
<gene>
    <name evidence="8" type="primary">ssh4_3</name>
    <name evidence="8" type="ORF">IWQ62_005735</name>
</gene>
<dbReference type="EMBL" id="JANBPY010002549">
    <property type="protein sequence ID" value="KAJ1954540.1"/>
    <property type="molecule type" value="Genomic_DNA"/>
</dbReference>
<sequence length="589" mass="65388">MAQAVSSDESIELDEVILVLVAILSALFFLGAVLFAIFLPRLPRWLTYLVCCCHCYCCPSPIRRCFRAIIDDSYAYGGYYGDSEGDDEFYISDELRQSLFQNDAFRQSYELGRAFEAAHPYGSVPTALTAEQHQMIMEKGVAAWQFVLSSEINCMPQMDDRTELIFYGGENCVQTNLPLPKQNPVYYFEVKLQEKPQETNVALGLATKPYPSWRLAGWNKHSVGYHTENGRVYHNNPFRGVNLGHQCFEGDVIGIGYQPRSGTVFFTRNGRRYKSVTSGMLYDLFPTVSADGYCVLSTNFGQRGFVFIEANVKRWGLAPLEGTQCPPPMYGHDQGTYLVETSSSQHQDPETSWSGQPTIMDPSSSTTTAHRPSPLLDPTHYYNHHHQSAMEREAQAFAQYQQTSPHSAIYRTDSLHELPENPHHSHTTAHGLISPMRPPTASFESPNASASASGQPNTHHSEPSEQPASSITIKGNNVATFVVNVPRFRSDGPTRTPSHIDFALPLAPPPAYTEEDPHPDATGFEITSDDIFDQAQEGIAEALAPNPRFEPVLPSPPAYPQESLSSSFTSNSSPEPSSRHASPPSEHPR</sequence>
<evidence type="ECO:0000313" key="8">
    <source>
        <dbReference type="EMBL" id="KAJ1954540.1"/>
    </source>
</evidence>
<dbReference type="SUPFAM" id="SSF49899">
    <property type="entry name" value="Concanavalin A-like lectins/glucanases"/>
    <property type="match status" value="1"/>
</dbReference>
<dbReference type="PROSITE" id="PS50188">
    <property type="entry name" value="B302_SPRY"/>
    <property type="match status" value="1"/>
</dbReference>
<reference evidence="8" key="1">
    <citation type="submission" date="2022-07" db="EMBL/GenBank/DDBJ databases">
        <title>Phylogenomic reconstructions and comparative analyses of Kickxellomycotina fungi.</title>
        <authorList>
            <person name="Reynolds N.K."/>
            <person name="Stajich J.E."/>
            <person name="Barry K."/>
            <person name="Grigoriev I.V."/>
            <person name="Crous P."/>
            <person name="Smith M.E."/>
        </authorList>
    </citation>
    <scope>NUCLEOTIDE SEQUENCE</scope>
    <source>
        <strain evidence="8">RSA 1196</strain>
    </source>
</reference>
<feature type="region of interest" description="Disordered" evidence="5">
    <location>
        <begin position="340"/>
        <end position="381"/>
    </location>
</feature>
<dbReference type="Pfam" id="PF00622">
    <property type="entry name" value="SPRY"/>
    <property type="match status" value="1"/>
</dbReference>
<feature type="region of interest" description="Disordered" evidence="5">
    <location>
        <begin position="544"/>
        <end position="589"/>
    </location>
</feature>
<organism evidence="8 9">
    <name type="scientific">Dispira parvispora</name>
    <dbReference type="NCBI Taxonomy" id="1520584"/>
    <lineage>
        <taxon>Eukaryota</taxon>
        <taxon>Fungi</taxon>
        <taxon>Fungi incertae sedis</taxon>
        <taxon>Zoopagomycota</taxon>
        <taxon>Kickxellomycotina</taxon>
        <taxon>Dimargaritomycetes</taxon>
        <taxon>Dimargaritales</taxon>
        <taxon>Dimargaritaceae</taxon>
        <taxon>Dispira</taxon>
    </lineage>
</organism>
<feature type="compositionally biased region" description="Low complexity" evidence="5">
    <location>
        <begin position="563"/>
        <end position="589"/>
    </location>
</feature>